<protein>
    <submittedName>
        <fullName evidence="11">Cytochrome P450 315a1, mitochondrial</fullName>
    </submittedName>
</protein>
<dbReference type="InterPro" id="IPR050479">
    <property type="entry name" value="CYP11_CYP27_families"/>
</dbReference>
<dbReference type="InterPro" id="IPR002401">
    <property type="entry name" value="Cyt_P450_E_grp-I"/>
</dbReference>
<dbReference type="GO" id="GO:0004497">
    <property type="term" value="F:monooxygenase activity"/>
    <property type="evidence" value="ECO:0007669"/>
    <property type="project" value="UniProtKB-KW"/>
</dbReference>
<evidence type="ECO:0000256" key="2">
    <source>
        <dbReference type="ARBA" id="ARBA00004167"/>
    </source>
</evidence>
<dbReference type="GO" id="GO:0005506">
    <property type="term" value="F:iron ion binding"/>
    <property type="evidence" value="ECO:0007669"/>
    <property type="project" value="InterPro"/>
</dbReference>
<dbReference type="GO" id="GO:0006704">
    <property type="term" value="P:glucocorticoid biosynthetic process"/>
    <property type="evidence" value="ECO:0007669"/>
    <property type="project" value="TreeGrafter"/>
</dbReference>
<dbReference type="InterPro" id="IPR036396">
    <property type="entry name" value="Cyt_P450_sf"/>
</dbReference>
<evidence type="ECO:0000256" key="1">
    <source>
        <dbReference type="ARBA" id="ARBA00001971"/>
    </source>
</evidence>
<dbReference type="SUPFAM" id="SSF48264">
    <property type="entry name" value="Cytochrome P450"/>
    <property type="match status" value="1"/>
</dbReference>
<evidence type="ECO:0000256" key="7">
    <source>
        <dbReference type="ARBA" id="ARBA00023004"/>
    </source>
</evidence>
<dbReference type="EMBL" id="CACTIH010000750">
    <property type="protein sequence ID" value="CAA2962123.1"/>
    <property type="molecule type" value="Genomic_DNA"/>
</dbReference>
<dbReference type="Gramene" id="OE9A003583T1">
    <property type="protein sequence ID" value="OE9A003583C1"/>
    <property type="gene ID" value="OE9A003583"/>
</dbReference>
<evidence type="ECO:0000256" key="5">
    <source>
        <dbReference type="ARBA" id="ARBA00022723"/>
    </source>
</evidence>
<evidence type="ECO:0000256" key="10">
    <source>
        <dbReference type="RuleBase" id="RU000461"/>
    </source>
</evidence>
<evidence type="ECO:0000256" key="9">
    <source>
        <dbReference type="PIRSR" id="PIRSR602401-1"/>
    </source>
</evidence>
<keyword evidence="12" id="KW-1185">Reference proteome</keyword>
<keyword evidence="8 10" id="KW-0503">Monooxygenase</keyword>
<dbReference type="GO" id="GO:0071375">
    <property type="term" value="P:cellular response to peptide hormone stimulus"/>
    <property type="evidence" value="ECO:0007669"/>
    <property type="project" value="TreeGrafter"/>
</dbReference>
<evidence type="ECO:0000256" key="6">
    <source>
        <dbReference type="ARBA" id="ARBA00023002"/>
    </source>
</evidence>
<accession>A0A8S0Q5N7</accession>
<dbReference type="GO" id="GO:0020037">
    <property type="term" value="F:heme binding"/>
    <property type="evidence" value="ECO:0007669"/>
    <property type="project" value="InterPro"/>
</dbReference>
<evidence type="ECO:0000313" key="12">
    <source>
        <dbReference type="Proteomes" id="UP000594638"/>
    </source>
</evidence>
<dbReference type="Proteomes" id="UP000594638">
    <property type="component" value="Unassembled WGS sequence"/>
</dbReference>
<dbReference type="InterPro" id="IPR017972">
    <property type="entry name" value="Cyt_P450_CS"/>
</dbReference>
<proteinExistence type="inferred from homology"/>
<dbReference type="PRINTS" id="PR00463">
    <property type="entry name" value="EP450I"/>
</dbReference>
<reference evidence="11 12" key="1">
    <citation type="submission" date="2019-12" db="EMBL/GenBank/DDBJ databases">
        <authorList>
            <person name="Alioto T."/>
            <person name="Alioto T."/>
            <person name="Gomez Garrido J."/>
        </authorList>
    </citation>
    <scope>NUCLEOTIDE SEQUENCE [LARGE SCALE GENOMIC DNA]</scope>
</reference>
<dbReference type="Gene3D" id="1.10.630.10">
    <property type="entry name" value="Cytochrome P450"/>
    <property type="match status" value="1"/>
</dbReference>
<dbReference type="OrthoDB" id="1486960at2759"/>
<evidence type="ECO:0000313" key="11">
    <source>
        <dbReference type="EMBL" id="CAA2962123.1"/>
    </source>
</evidence>
<dbReference type="AlphaFoldDB" id="A0A8S0Q5N7"/>
<dbReference type="PANTHER" id="PTHR24279:SF125">
    <property type="entry name" value="CYTOCHROME P450 FAMILY 24 SUBFAMILY A MEMBER 1"/>
    <property type="match status" value="1"/>
</dbReference>
<dbReference type="PROSITE" id="PS00086">
    <property type="entry name" value="CYTOCHROME_P450"/>
    <property type="match status" value="1"/>
</dbReference>
<keyword evidence="4 9" id="KW-0349">Heme</keyword>
<keyword evidence="5 9" id="KW-0479">Metal-binding</keyword>
<comment type="caution">
    <text evidence="11">The sequence shown here is derived from an EMBL/GenBank/DDBJ whole genome shotgun (WGS) entry which is preliminary data.</text>
</comment>
<evidence type="ECO:0000256" key="3">
    <source>
        <dbReference type="ARBA" id="ARBA00010617"/>
    </source>
</evidence>
<comment type="subcellular location">
    <subcellularLocation>
        <location evidence="2">Membrane</location>
        <topology evidence="2">Single-pass membrane protein</topology>
    </subcellularLocation>
</comment>
<name>A0A8S0Q5N7_OLEEU</name>
<dbReference type="GO" id="GO:0016705">
    <property type="term" value="F:oxidoreductase activity, acting on paired donors, with incorporation or reduction of molecular oxygen"/>
    <property type="evidence" value="ECO:0007669"/>
    <property type="project" value="InterPro"/>
</dbReference>
<comment type="cofactor">
    <cofactor evidence="1 9">
        <name>heme</name>
        <dbReference type="ChEBI" id="CHEBI:30413"/>
    </cofactor>
</comment>
<feature type="binding site" description="axial binding residue" evidence="9">
    <location>
        <position position="342"/>
    </location>
    <ligand>
        <name>heme</name>
        <dbReference type="ChEBI" id="CHEBI:30413"/>
    </ligand>
    <ligandPart>
        <name>Fe</name>
        <dbReference type="ChEBI" id="CHEBI:18248"/>
    </ligandPart>
</feature>
<dbReference type="PRINTS" id="PR00385">
    <property type="entry name" value="P450"/>
</dbReference>
<evidence type="ECO:0000256" key="8">
    <source>
        <dbReference type="ARBA" id="ARBA00023033"/>
    </source>
</evidence>
<dbReference type="GO" id="GO:0008203">
    <property type="term" value="P:cholesterol metabolic process"/>
    <property type="evidence" value="ECO:0007669"/>
    <property type="project" value="TreeGrafter"/>
</dbReference>
<dbReference type="Pfam" id="PF00067">
    <property type="entry name" value="p450"/>
    <property type="match status" value="1"/>
</dbReference>
<gene>
    <name evidence="11" type="ORF">OLEA9_A003583</name>
</gene>
<dbReference type="CDD" id="cd11054">
    <property type="entry name" value="CYP24A1-like"/>
    <property type="match status" value="1"/>
</dbReference>
<keyword evidence="7 9" id="KW-0408">Iron</keyword>
<keyword evidence="6 10" id="KW-0560">Oxidoreductase</keyword>
<comment type="similarity">
    <text evidence="3 10">Belongs to the cytochrome P450 family.</text>
</comment>
<dbReference type="GO" id="GO:0006700">
    <property type="term" value="P:C21-steroid hormone biosynthetic process"/>
    <property type="evidence" value="ECO:0007669"/>
    <property type="project" value="TreeGrafter"/>
</dbReference>
<dbReference type="PANTHER" id="PTHR24279">
    <property type="entry name" value="CYTOCHROME P450"/>
    <property type="match status" value="1"/>
</dbReference>
<dbReference type="GO" id="GO:0034650">
    <property type="term" value="P:cortisol metabolic process"/>
    <property type="evidence" value="ECO:0007669"/>
    <property type="project" value="TreeGrafter"/>
</dbReference>
<evidence type="ECO:0000256" key="4">
    <source>
        <dbReference type="ARBA" id="ARBA00022617"/>
    </source>
</evidence>
<dbReference type="GO" id="GO:0005743">
    <property type="term" value="C:mitochondrial inner membrane"/>
    <property type="evidence" value="ECO:0007669"/>
    <property type="project" value="TreeGrafter"/>
</dbReference>
<dbReference type="InterPro" id="IPR001128">
    <property type="entry name" value="Cyt_P450"/>
</dbReference>
<organism evidence="11 12">
    <name type="scientific">Olea europaea subsp. europaea</name>
    <dbReference type="NCBI Taxonomy" id="158383"/>
    <lineage>
        <taxon>Eukaryota</taxon>
        <taxon>Viridiplantae</taxon>
        <taxon>Streptophyta</taxon>
        <taxon>Embryophyta</taxon>
        <taxon>Tracheophyta</taxon>
        <taxon>Spermatophyta</taxon>
        <taxon>Magnoliopsida</taxon>
        <taxon>eudicotyledons</taxon>
        <taxon>Gunneridae</taxon>
        <taxon>Pentapetalae</taxon>
        <taxon>asterids</taxon>
        <taxon>lamiids</taxon>
        <taxon>Lamiales</taxon>
        <taxon>Oleaceae</taxon>
        <taxon>Oleeae</taxon>
        <taxon>Olea</taxon>
    </lineage>
</organism>
<sequence length="392" mass="44764">MFYNEINKVERGLFFQTGAAWSRLRKVMNKVMLADHGSINSFAPDIVNINSDVLRSWKEKCQVVDDRKWIIDDVKMELCKWSIESTGYMLFGDRMGCIPSETTPESDSRAQMLVENVANMFTETSRLQVIPVKLAHRLNLGVWKRFEQASSTMIQLANEYVEENMMKQRNLVKQNSIMRKLLGFGSLSEGEVSRSMVDLIIAAADTTSNSLQWMLYMIAKRQDVQLKILEEVIPLFNNPGDLEKIHEKAPYLRAFLREVSRLYPTAPFLARTLSKDIVLGGYLIPAGKPIVLSLFTTSRMSKYFEDPLAFKPERWLRNINKCPVGRDSAFASLPFGFGARSCIGRRAAELQMSLFIASFVREFDSSLAYDVDIKLNMILTPSRPIKLNLKAR</sequence>